<evidence type="ECO:0000256" key="7">
    <source>
        <dbReference type="SAM" id="MobiDB-lite"/>
    </source>
</evidence>
<dbReference type="InterPro" id="IPR014014">
    <property type="entry name" value="RNA_helicase_DEAD_Q_motif"/>
</dbReference>
<evidence type="ECO:0000256" key="3">
    <source>
        <dbReference type="ARBA" id="ARBA00022801"/>
    </source>
</evidence>
<dbReference type="PANTHER" id="PTHR47959:SF1">
    <property type="entry name" value="ATP-DEPENDENT RNA HELICASE DBPA"/>
    <property type="match status" value="1"/>
</dbReference>
<evidence type="ECO:0000256" key="5">
    <source>
        <dbReference type="ARBA" id="ARBA00022840"/>
    </source>
</evidence>
<dbReference type="PANTHER" id="PTHR47959">
    <property type="entry name" value="ATP-DEPENDENT RNA HELICASE RHLE-RELATED"/>
    <property type="match status" value="1"/>
</dbReference>
<proteinExistence type="predicted"/>
<dbReference type="SMART" id="SM00487">
    <property type="entry name" value="DEXDc"/>
    <property type="match status" value="1"/>
</dbReference>
<feature type="compositionally biased region" description="Basic and acidic residues" evidence="7">
    <location>
        <begin position="515"/>
        <end position="526"/>
    </location>
</feature>
<evidence type="ECO:0000256" key="1">
    <source>
        <dbReference type="ARBA" id="ARBA00012552"/>
    </source>
</evidence>
<evidence type="ECO:0000313" key="11">
    <source>
        <dbReference type="EMBL" id="KAL3120813.1"/>
    </source>
</evidence>
<dbReference type="GO" id="GO:0016787">
    <property type="term" value="F:hydrolase activity"/>
    <property type="evidence" value="ECO:0007669"/>
    <property type="project" value="UniProtKB-KW"/>
</dbReference>
<dbReference type="SUPFAM" id="SSF52540">
    <property type="entry name" value="P-loop containing nucleoside triphosphate hydrolases"/>
    <property type="match status" value="1"/>
</dbReference>
<evidence type="ECO:0000259" key="10">
    <source>
        <dbReference type="PROSITE" id="PS51195"/>
    </source>
</evidence>
<dbReference type="InterPro" id="IPR050079">
    <property type="entry name" value="DEAD_box_RNA_helicase"/>
</dbReference>
<dbReference type="InterPro" id="IPR027417">
    <property type="entry name" value="P-loop_NTPase"/>
</dbReference>
<name>A0ABD2LZY2_9BILA</name>
<feature type="short sequence motif" description="Q motif" evidence="6">
    <location>
        <begin position="105"/>
        <end position="133"/>
    </location>
</feature>
<dbReference type="Pfam" id="PF00270">
    <property type="entry name" value="DEAD"/>
    <property type="match status" value="1"/>
</dbReference>
<dbReference type="Proteomes" id="UP001620626">
    <property type="component" value="Unassembled WGS sequence"/>
</dbReference>
<dbReference type="EC" id="3.6.4.13" evidence="1"/>
<feature type="domain" description="DEAD-box RNA helicase Q" evidence="10">
    <location>
        <begin position="105"/>
        <end position="133"/>
    </location>
</feature>
<feature type="region of interest" description="Disordered" evidence="7">
    <location>
        <begin position="19"/>
        <end position="57"/>
    </location>
</feature>
<dbReference type="InterPro" id="IPR011545">
    <property type="entry name" value="DEAD/DEAH_box_helicase_dom"/>
</dbReference>
<accession>A0ABD2LZY2</accession>
<dbReference type="EMBL" id="JBICBT010000207">
    <property type="protein sequence ID" value="KAL3120813.1"/>
    <property type="molecule type" value="Genomic_DNA"/>
</dbReference>
<dbReference type="PROSITE" id="PS51192">
    <property type="entry name" value="HELICASE_ATP_BIND_1"/>
    <property type="match status" value="1"/>
</dbReference>
<comment type="caution">
    <text evidence="11">The sequence shown here is derived from an EMBL/GenBank/DDBJ whole genome shotgun (WGS) entry which is preliminary data.</text>
</comment>
<dbReference type="GO" id="GO:0003724">
    <property type="term" value="F:RNA helicase activity"/>
    <property type="evidence" value="ECO:0007669"/>
    <property type="project" value="UniProtKB-EC"/>
</dbReference>
<keyword evidence="12" id="KW-1185">Reference proteome</keyword>
<organism evidence="11 12">
    <name type="scientific">Heterodera trifolii</name>
    <dbReference type="NCBI Taxonomy" id="157864"/>
    <lineage>
        <taxon>Eukaryota</taxon>
        <taxon>Metazoa</taxon>
        <taxon>Ecdysozoa</taxon>
        <taxon>Nematoda</taxon>
        <taxon>Chromadorea</taxon>
        <taxon>Rhabditida</taxon>
        <taxon>Tylenchina</taxon>
        <taxon>Tylenchomorpha</taxon>
        <taxon>Tylenchoidea</taxon>
        <taxon>Heteroderidae</taxon>
        <taxon>Heteroderinae</taxon>
        <taxon>Heterodera</taxon>
    </lineage>
</organism>
<dbReference type="Pfam" id="PF00271">
    <property type="entry name" value="Helicase_C"/>
    <property type="match status" value="1"/>
</dbReference>
<evidence type="ECO:0000256" key="6">
    <source>
        <dbReference type="PROSITE-ProRule" id="PRU00552"/>
    </source>
</evidence>
<dbReference type="AlphaFoldDB" id="A0ABD2LZY2"/>
<dbReference type="InterPro" id="IPR014001">
    <property type="entry name" value="Helicase_ATP-bd"/>
</dbReference>
<feature type="compositionally biased region" description="Polar residues" evidence="7">
    <location>
        <begin position="19"/>
        <end position="51"/>
    </location>
</feature>
<evidence type="ECO:0000259" key="9">
    <source>
        <dbReference type="PROSITE" id="PS51194"/>
    </source>
</evidence>
<evidence type="ECO:0000259" key="8">
    <source>
        <dbReference type="PROSITE" id="PS51192"/>
    </source>
</evidence>
<keyword evidence="5" id="KW-0067">ATP-binding</keyword>
<evidence type="ECO:0000256" key="2">
    <source>
        <dbReference type="ARBA" id="ARBA00022741"/>
    </source>
</evidence>
<dbReference type="CDD" id="cd18787">
    <property type="entry name" value="SF2_C_DEAD"/>
    <property type="match status" value="1"/>
</dbReference>
<dbReference type="SMART" id="SM00490">
    <property type="entry name" value="HELICc"/>
    <property type="match status" value="1"/>
</dbReference>
<keyword evidence="3" id="KW-0378">Hydrolase</keyword>
<reference evidence="11 12" key="1">
    <citation type="submission" date="2024-10" db="EMBL/GenBank/DDBJ databases">
        <authorList>
            <person name="Kim D."/>
        </authorList>
    </citation>
    <scope>NUCLEOTIDE SEQUENCE [LARGE SCALE GENOMIC DNA]</scope>
    <source>
        <strain evidence="11">BH-2024</strain>
    </source>
</reference>
<evidence type="ECO:0000313" key="12">
    <source>
        <dbReference type="Proteomes" id="UP001620626"/>
    </source>
</evidence>
<keyword evidence="4" id="KW-0347">Helicase</keyword>
<dbReference type="InterPro" id="IPR001650">
    <property type="entry name" value="Helicase_C-like"/>
</dbReference>
<feature type="region of interest" description="Disordered" evidence="7">
    <location>
        <begin position="515"/>
        <end position="565"/>
    </location>
</feature>
<evidence type="ECO:0000256" key="4">
    <source>
        <dbReference type="ARBA" id="ARBA00022806"/>
    </source>
</evidence>
<gene>
    <name evidence="11" type="ORF">niasHT_008105</name>
</gene>
<feature type="domain" description="Helicase C-terminal" evidence="9">
    <location>
        <begin position="347"/>
        <end position="504"/>
    </location>
</feature>
<dbReference type="PROSITE" id="PS51195">
    <property type="entry name" value="Q_MOTIF"/>
    <property type="match status" value="1"/>
</dbReference>
<feature type="compositionally biased region" description="Acidic residues" evidence="7">
    <location>
        <begin position="545"/>
        <end position="554"/>
    </location>
</feature>
<feature type="domain" description="Helicase ATP-binding" evidence="8">
    <location>
        <begin position="137"/>
        <end position="325"/>
    </location>
</feature>
<dbReference type="GO" id="GO:0005524">
    <property type="term" value="F:ATP binding"/>
    <property type="evidence" value="ECO:0007669"/>
    <property type="project" value="UniProtKB-KW"/>
</dbReference>
<keyword evidence="2" id="KW-0547">Nucleotide-binding</keyword>
<protein>
    <recommendedName>
        <fullName evidence="1">RNA helicase</fullName>
        <ecNumber evidence="1">3.6.4.13</ecNumber>
    </recommendedName>
</protein>
<sequence>MATRSKKFCLPDDLFVDRSSPSADSLPCQSSADVPNSSQNYSNSAPSNSRPKSTRQKFDLPSLSVDQLVSEQNQQIIGPDFELHQNVSVTVRGGKSDNGNQYQISSFQEANLSRQILQNLAQIRFHRPTVVQSRVIPLILQANEDLLCLASTGTGKTGAFLIPLLNILHNLSDGFLKSATAKKRSPKAIIIAHTKELVLQIDKTARILADGTGLGIVLMMGELSYTSINSRIYRDGCDLLVGTPGRLKEFIRKNWIDLDNLQFLVVDEMDKFFSDIDFVHMFREMTDKRNECKNAFPCRTFLFSATLTSREDILPYLRPDFFYVEAGQVGQSVAHVQQHIISATVFTRKQKLEFILKKEEINGTCKKTVIFVNECRRCDRLAIMLCYYGYKAISINGHHSLEQRTNAMAHFNAGTYQVLVGTDVIARGMNIPNLSRVILYEMPPLHRYEQFVHRVGRVGRSGNVGEAFVFFNPEDPNDIYMAEFLRDQLVQVKQNVPKWLHELVETQHKWQKETDEVLTTEKETIGSKRTTQRKGTTTGRRTDTELDEDQDEMRDDASFSNSDWN</sequence>
<dbReference type="PROSITE" id="PS51194">
    <property type="entry name" value="HELICASE_CTER"/>
    <property type="match status" value="1"/>
</dbReference>
<dbReference type="CDD" id="cd00268">
    <property type="entry name" value="DEADc"/>
    <property type="match status" value="1"/>
</dbReference>
<dbReference type="InterPro" id="IPR044742">
    <property type="entry name" value="DEAD/DEAH_RhlB"/>
</dbReference>
<dbReference type="Gene3D" id="3.40.50.300">
    <property type="entry name" value="P-loop containing nucleotide triphosphate hydrolases"/>
    <property type="match status" value="2"/>
</dbReference>